<evidence type="ECO:0000313" key="3">
    <source>
        <dbReference type="Proteomes" id="UP000650466"/>
    </source>
</evidence>
<keyword evidence="2" id="KW-0489">Methyltransferase</keyword>
<dbReference type="InterPro" id="IPR029063">
    <property type="entry name" value="SAM-dependent_MTases_sf"/>
</dbReference>
<dbReference type="Gene3D" id="3.40.50.150">
    <property type="entry name" value="Vaccinia Virus protein VP39"/>
    <property type="match status" value="1"/>
</dbReference>
<evidence type="ECO:0000259" key="1">
    <source>
        <dbReference type="Pfam" id="PF13649"/>
    </source>
</evidence>
<dbReference type="Gene3D" id="2.20.25.110">
    <property type="entry name" value="S-adenosyl-L-methionine-dependent methyltransferases"/>
    <property type="match status" value="1"/>
</dbReference>
<gene>
    <name evidence="2" type="ORF">ICC18_16040</name>
</gene>
<dbReference type="Pfam" id="PF13649">
    <property type="entry name" value="Methyltransf_25"/>
    <property type="match status" value="1"/>
</dbReference>
<keyword evidence="3" id="KW-1185">Reference proteome</keyword>
<dbReference type="InterPro" id="IPR041698">
    <property type="entry name" value="Methyltransf_25"/>
</dbReference>
<dbReference type="EMBL" id="JACVVD010000005">
    <property type="protein sequence ID" value="MBD0381634.1"/>
    <property type="molecule type" value="Genomic_DNA"/>
</dbReference>
<accession>A0A926KPH9</accession>
<protein>
    <submittedName>
        <fullName evidence="2">Methyltransferase domain-containing protein</fullName>
    </submittedName>
</protein>
<dbReference type="AlphaFoldDB" id="A0A926KPH9"/>
<sequence length="251" mass="28879">MNPEGVKSVAWYQKSFGNDYLIVYKHRDLQGAYHEVKKMMDWLNLPQGAQVLDLCCGMGRHSIALSEFGYEVTGVDLSEVLLAEAVKMDVKSQVKWHQGDMRKVPLDHTFDAVVNLFTSFGYFDEDSQNEQVFHEIHRLLKPNGRFIIDFLNPVFVQENLVPQSERSENGLTIRESRSIEEGHVRKRIVISQEGEPDRHYLEQVKLYDRASFESMLLKAGLHIDHVYGGYDGQQYIPASSSRMIFIGHREG</sequence>
<proteinExistence type="predicted"/>
<evidence type="ECO:0000313" key="2">
    <source>
        <dbReference type="EMBL" id="MBD0381634.1"/>
    </source>
</evidence>
<dbReference type="GO" id="GO:0008168">
    <property type="term" value="F:methyltransferase activity"/>
    <property type="evidence" value="ECO:0007669"/>
    <property type="project" value="UniProtKB-KW"/>
</dbReference>
<organism evidence="2 3">
    <name type="scientific">Paenibacillus sedimenti</name>
    <dbReference type="NCBI Taxonomy" id="2770274"/>
    <lineage>
        <taxon>Bacteria</taxon>
        <taxon>Bacillati</taxon>
        <taxon>Bacillota</taxon>
        <taxon>Bacilli</taxon>
        <taxon>Bacillales</taxon>
        <taxon>Paenibacillaceae</taxon>
        <taxon>Paenibacillus</taxon>
    </lineage>
</organism>
<dbReference type="GO" id="GO:0032259">
    <property type="term" value="P:methylation"/>
    <property type="evidence" value="ECO:0007669"/>
    <property type="project" value="UniProtKB-KW"/>
</dbReference>
<dbReference type="PANTHER" id="PTHR43591">
    <property type="entry name" value="METHYLTRANSFERASE"/>
    <property type="match status" value="1"/>
</dbReference>
<dbReference type="SUPFAM" id="SSF53335">
    <property type="entry name" value="S-adenosyl-L-methionine-dependent methyltransferases"/>
    <property type="match status" value="1"/>
</dbReference>
<keyword evidence="2" id="KW-0808">Transferase</keyword>
<dbReference type="PANTHER" id="PTHR43591:SF110">
    <property type="entry name" value="RHODANESE DOMAIN-CONTAINING PROTEIN"/>
    <property type="match status" value="1"/>
</dbReference>
<dbReference type="RefSeq" id="WP_188175441.1">
    <property type="nucleotide sequence ID" value="NZ_JACVVD010000005.1"/>
</dbReference>
<dbReference type="CDD" id="cd02440">
    <property type="entry name" value="AdoMet_MTases"/>
    <property type="match status" value="1"/>
</dbReference>
<comment type="caution">
    <text evidence="2">The sequence shown here is derived from an EMBL/GenBank/DDBJ whole genome shotgun (WGS) entry which is preliminary data.</text>
</comment>
<name>A0A926KPH9_9BACL</name>
<reference evidence="2" key="1">
    <citation type="submission" date="2020-09" db="EMBL/GenBank/DDBJ databases">
        <title>Draft Genome Sequence of Paenibacillus sp. WST5.</title>
        <authorList>
            <person name="Bao Z."/>
        </authorList>
    </citation>
    <scope>NUCLEOTIDE SEQUENCE</scope>
    <source>
        <strain evidence="2">WST5</strain>
    </source>
</reference>
<dbReference type="Proteomes" id="UP000650466">
    <property type="component" value="Unassembled WGS sequence"/>
</dbReference>
<feature type="domain" description="Methyltransferase" evidence="1">
    <location>
        <begin position="51"/>
        <end position="144"/>
    </location>
</feature>